<organism evidence="14 15">
    <name type="scientific">Candidatus Tenderia electrophaga</name>
    <dbReference type="NCBI Taxonomy" id="1748243"/>
    <lineage>
        <taxon>Bacteria</taxon>
        <taxon>Pseudomonadati</taxon>
        <taxon>Pseudomonadota</taxon>
        <taxon>Gammaproteobacteria</taxon>
        <taxon>Candidatus Tenderiales</taxon>
        <taxon>Candidatus Tenderiaceae</taxon>
        <taxon>Candidatus Tenderia</taxon>
    </lineage>
</organism>
<dbReference type="GO" id="GO:0005737">
    <property type="term" value="C:cytoplasm"/>
    <property type="evidence" value="ECO:0007669"/>
    <property type="project" value="UniProtKB-SubCell"/>
</dbReference>
<dbReference type="Pfam" id="PF03485">
    <property type="entry name" value="Arg_tRNA_synt_N"/>
    <property type="match status" value="1"/>
</dbReference>
<dbReference type="PANTHER" id="PTHR11956:SF5">
    <property type="entry name" value="ARGININE--TRNA LIGASE, CYTOPLASMIC"/>
    <property type="match status" value="1"/>
</dbReference>
<keyword evidence="4 10" id="KW-0436">Ligase</keyword>
<dbReference type="NCBIfam" id="TIGR00456">
    <property type="entry name" value="argS"/>
    <property type="match status" value="1"/>
</dbReference>
<dbReference type="Proteomes" id="UP000055136">
    <property type="component" value="Chromosome"/>
</dbReference>
<dbReference type="InterPro" id="IPR001412">
    <property type="entry name" value="aa-tRNA-synth_I_CS"/>
</dbReference>
<evidence type="ECO:0000256" key="2">
    <source>
        <dbReference type="ARBA" id="ARBA00005594"/>
    </source>
</evidence>
<evidence type="ECO:0000256" key="1">
    <source>
        <dbReference type="ARBA" id="ARBA00004496"/>
    </source>
</evidence>
<dbReference type="STRING" id="1748243.Tel_13935"/>
<dbReference type="FunFam" id="1.10.730.10:FF:000008">
    <property type="entry name" value="Arginine--tRNA ligase"/>
    <property type="match status" value="1"/>
</dbReference>
<feature type="short sequence motif" description="'HIGH' region" evidence="10">
    <location>
        <begin position="128"/>
        <end position="138"/>
    </location>
</feature>
<dbReference type="PRINTS" id="PR01038">
    <property type="entry name" value="TRNASYNTHARG"/>
</dbReference>
<keyword evidence="6 10" id="KW-0067">ATP-binding</keyword>
<dbReference type="PROSITE" id="PS00178">
    <property type="entry name" value="AA_TRNA_LIGASE_I"/>
    <property type="match status" value="1"/>
</dbReference>
<dbReference type="InterPro" id="IPR008909">
    <property type="entry name" value="DALR_anticod-bd"/>
</dbReference>
<dbReference type="InterPro" id="IPR005148">
    <property type="entry name" value="Arg-tRNA-synth_N"/>
</dbReference>
<gene>
    <name evidence="10 14" type="primary">argS</name>
    <name evidence="14" type="ORF">Tel_13935</name>
</gene>
<dbReference type="InterPro" id="IPR014729">
    <property type="entry name" value="Rossmann-like_a/b/a_fold"/>
</dbReference>
<evidence type="ECO:0000256" key="9">
    <source>
        <dbReference type="ARBA" id="ARBA00049339"/>
    </source>
</evidence>
<keyword evidence="5 10" id="KW-0547">Nucleotide-binding</keyword>
<dbReference type="KEGG" id="tee:Tel_13935"/>
<protein>
    <recommendedName>
        <fullName evidence="10">Arginine--tRNA ligase</fullName>
        <ecNumber evidence="10">6.1.1.19</ecNumber>
    </recommendedName>
    <alternativeName>
        <fullName evidence="10">Arginyl-tRNA synthetase</fullName>
        <shortName evidence="10">ArgRS</shortName>
    </alternativeName>
</protein>
<evidence type="ECO:0000256" key="10">
    <source>
        <dbReference type="HAMAP-Rule" id="MF_00123"/>
    </source>
</evidence>
<evidence type="ECO:0000256" key="7">
    <source>
        <dbReference type="ARBA" id="ARBA00022917"/>
    </source>
</evidence>
<comment type="subcellular location">
    <subcellularLocation>
        <location evidence="1 10">Cytoplasm</location>
    </subcellularLocation>
</comment>
<dbReference type="EC" id="6.1.1.19" evidence="10"/>
<evidence type="ECO:0000259" key="13">
    <source>
        <dbReference type="SMART" id="SM01016"/>
    </source>
</evidence>
<dbReference type="GO" id="GO:0004814">
    <property type="term" value="F:arginine-tRNA ligase activity"/>
    <property type="evidence" value="ECO:0007669"/>
    <property type="project" value="UniProtKB-UniRule"/>
</dbReference>
<keyword evidence="7 10" id="KW-0648">Protein biosynthesis</keyword>
<keyword evidence="8 10" id="KW-0030">Aminoacyl-tRNA synthetase</keyword>
<evidence type="ECO:0000259" key="12">
    <source>
        <dbReference type="SMART" id="SM00836"/>
    </source>
</evidence>
<dbReference type="SUPFAM" id="SSF47323">
    <property type="entry name" value="Anticodon-binding domain of a subclass of class I aminoacyl-tRNA synthetases"/>
    <property type="match status" value="1"/>
</dbReference>
<dbReference type="PANTHER" id="PTHR11956">
    <property type="entry name" value="ARGINYL-TRNA SYNTHETASE"/>
    <property type="match status" value="1"/>
</dbReference>
<sequence>MKQRLEQLVLAAIRQLQADATLPADLDIKVMVERTKDRQHGDFACNAALMLAKPARRKPRDIATAIVAALDASELVKKIEIAGPGFINFFLTPDAYHSVVGQVLEQGDHYGRSAVGENMPVQVEFVSANPTGPLHVGHGRGAAYGATVANLLDAVGFTVHREYYVNDAGRQMDILAASVWLRYLEKCGASFAFPSNGYKGDYVIDIAAALHKIHGDKLYHPAERVFDNVPADAPQGGDKEAHIDGLVNTAKQLLGDADYRAVFELGLNTVLADIRADLAEFNVTYDEWYSEHSLSKSGALQKAIERLKASGHMYERDGAWWFKSSDFGDEKDRVVVRENGQTTYFASDIAYHMDKLERGYARVIDVWGADHHGYVPRVKAALEALGDDASKLDVLLVQFAILYRGGERVQMSTRSGSFVTLRELRAEVGNDAARFFYVLRKCEQHMDFDLDLAKSESSDNPVYYIQYAHARVCSVLRQMTEKGFRRDVEHGLNNLHLLHEQHEQALLVSLSRYPEVLETAALNHEPHQLAHYLRDLANEFHTYYNAHQFLVEDAKLRDARLSLILAVRQVIRNGLELLGVSAPEAM</sequence>
<evidence type="ECO:0000256" key="4">
    <source>
        <dbReference type="ARBA" id="ARBA00022598"/>
    </source>
</evidence>
<evidence type="ECO:0000313" key="14">
    <source>
        <dbReference type="EMBL" id="ALP54145.1"/>
    </source>
</evidence>
<dbReference type="Pfam" id="PF00750">
    <property type="entry name" value="tRNA-synt_1d"/>
    <property type="match status" value="2"/>
</dbReference>
<dbReference type="CDD" id="cd00671">
    <property type="entry name" value="ArgRS_core"/>
    <property type="match status" value="1"/>
</dbReference>
<keyword evidence="15" id="KW-1185">Reference proteome</keyword>
<accession>A0A0S2TG66</accession>
<evidence type="ECO:0000256" key="8">
    <source>
        <dbReference type="ARBA" id="ARBA00023146"/>
    </source>
</evidence>
<dbReference type="Gene3D" id="3.40.50.620">
    <property type="entry name" value="HUPs"/>
    <property type="match status" value="1"/>
</dbReference>
<proteinExistence type="inferred from homology"/>
<evidence type="ECO:0000256" key="11">
    <source>
        <dbReference type="RuleBase" id="RU363038"/>
    </source>
</evidence>
<evidence type="ECO:0000313" key="15">
    <source>
        <dbReference type="Proteomes" id="UP000055136"/>
    </source>
</evidence>
<comment type="subunit">
    <text evidence="10">Monomer.</text>
</comment>
<dbReference type="InterPro" id="IPR036695">
    <property type="entry name" value="Arg-tRNA-synth_N_sf"/>
</dbReference>
<dbReference type="InterPro" id="IPR001278">
    <property type="entry name" value="Arg-tRNA-ligase"/>
</dbReference>
<dbReference type="SUPFAM" id="SSF52374">
    <property type="entry name" value="Nucleotidylyl transferase"/>
    <property type="match status" value="1"/>
</dbReference>
<dbReference type="GO" id="GO:0005524">
    <property type="term" value="F:ATP binding"/>
    <property type="evidence" value="ECO:0007669"/>
    <property type="project" value="UniProtKB-UniRule"/>
</dbReference>
<dbReference type="FunFam" id="3.30.1360.70:FF:000003">
    <property type="entry name" value="Arginine--tRNA ligase"/>
    <property type="match status" value="1"/>
</dbReference>
<dbReference type="AlphaFoldDB" id="A0A0S2TG66"/>
<dbReference type="InterPro" id="IPR009080">
    <property type="entry name" value="tRNAsynth_Ia_anticodon-bd"/>
</dbReference>
<comment type="similarity">
    <text evidence="2 10 11">Belongs to the class-I aminoacyl-tRNA synthetase family.</text>
</comment>
<evidence type="ECO:0000256" key="3">
    <source>
        <dbReference type="ARBA" id="ARBA00022490"/>
    </source>
</evidence>
<feature type="domain" description="Arginyl tRNA synthetase N-terminal" evidence="13">
    <location>
        <begin position="3"/>
        <end position="91"/>
    </location>
</feature>
<dbReference type="SMART" id="SM00836">
    <property type="entry name" value="DALR_1"/>
    <property type="match status" value="1"/>
</dbReference>
<name>A0A0S2TG66_9GAMM</name>
<dbReference type="Pfam" id="PF05746">
    <property type="entry name" value="DALR_1"/>
    <property type="match status" value="1"/>
</dbReference>
<dbReference type="Gene3D" id="1.10.730.10">
    <property type="entry name" value="Isoleucyl-tRNA Synthetase, Domain 1"/>
    <property type="match status" value="1"/>
</dbReference>
<evidence type="ECO:0000256" key="5">
    <source>
        <dbReference type="ARBA" id="ARBA00022741"/>
    </source>
</evidence>
<reference evidence="14" key="1">
    <citation type="submission" date="2015-10" db="EMBL/GenBank/DDBJ databases">
        <title>Description of Candidatus Tenderia electrophaga gen. nov, sp. nov., an Uncultivated Electroautotroph from a Biocathode Enrichment.</title>
        <authorList>
            <person name="Eddie B.J."/>
            <person name="Malanoski A.P."/>
            <person name="Wang Z."/>
            <person name="Hall R.J."/>
            <person name="Oh S.D."/>
            <person name="Heiner C."/>
            <person name="Lin B."/>
            <person name="Strycharz-Glaven S.M."/>
        </authorList>
    </citation>
    <scope>NUCLEOTIDE SEQUENCE [LARGE SCALE GENOMIC DNA]</scope>
    <source>
        <strain evidence="14">NRL1</strain>
    </source>
</reference>
<dbReference type="InterPro" id="IPR035684">
    <property type="entry name" value="ArgRS_core"/>
</dbReference>
<comment type="catalytic activity">
    <reaction evidence="9 10">
        <text>tRNA(Arg) + L-arginine + ATP = L-arginyl-tRNA(Arg) + AMP + diphosphate</text>
        <dbReference type="Rhea" id="RHEA:20301"/>
        <dbReference type="Rhea" id="RHEA-COMP:9658"/>
        <dbReference type="Rhea" id="RHEA-COMP:9673"/>
        <dbReference type="ChEBI" id="CHEBI:30616"/>
        <dbReference type="ChEBI" id="CHEBI:32682"/>
        <dbReference type="ChEBI" id="CHEBI:33019"/>
        <dbReference type="ChEBI" id="CHEBI:78442"/>
        <dbReference type="ChEBI" id="CHEBI:78513"/>
        <dbReference type="ChEBI" id="CHEBI:456215"/>
        <dbReference type="EC" id="6.1.1.19"/>
    </reaction>
</comment>
<dbReference type="SUPFAM" id="SSF55190">
    <property type="entry name" value="Arginyl-tRNA synthetase (ArgRS), N-terminal 'additional' domain"/>
    <property type="match status" value="1"/>
</dbReference>
<feature type="domain" description="DALR anticodon binding" evidence="12">
    <location>
        <begin position="465"/>
        <end position="586"/>
    </location>
</feature>
<dbReference type="GO" id="GO:0006420">
    <property type="term" value="P:arginyl-tRNA aminoacylation"/>
    <property type="evidence" value="ECO:0007669"/>
    <property type="project" value="UniProtKB-UniRule"/>
</dbReference>
<dbReference type="Gene3D" id="3.30.1360.70">
    <property type="entry name" value="Arginyl tRNA synthetase N-terminal domain"/>
    <property type="match status" value="1"/>
</dbReference>
<dbReference type="SMART" id="SM01016">
    <property type="entry name" value="Arg_tRNA_synt_N"/>
    <property type="match status" value="1"/>
</dbReference>
<keyword evidence="3 10" id="KW-0963">Cytoplasm</keyword>
<dbReference type="EMBL" id="CP013099">
    <property type="protein sequence ID" value="ALP54145.1"/>
    <property type="molecule type" value="Genomic_DNA"/>
</dbReference>
<dbReference type="HAMAP" id="MF_00123">
    <property type="entry name" value="Arg_tRNA_synth"/>
    <property type="match status" value="1"/>
</dbReference>
<evidence type="ECO:0000256" key="6">
    <source>
        <dbReference type="ARBA" id="ARBA00022840"/>
    </source>
</evidence>